<name>A0A437PU92_9BACT</name>
<evidence type="ECO:0000256" key="2">
    <source>
        <dbReference type="ARBA" id="ARBA00023002"/>
    </source>
</evidence>
<proteinExistence type="inferred from homology"/>
<keyword evidence="3" id="KW-0125">Carotenoid biosynthesis</keyword>
<keyword evidence="5" id="KW-1185">Reference proteome</keyword>
<dbReference type="Gene3D" id="3.50.50.60">
    <property type="entry name" value="FAD/NAD(P)-binding domain"/>
    <property type="match status" value="2"/>
</dbReference>
<dbReference type="Proteomes" id="UP000282832">
    <property type="component" value="Unassembled WGS sequence"/>
</dbReference>
<dbReference type="OrthoDB" id="9774675at2"/>
<dbReference type="GO" id="GO:0016491">
    <property type="term" value="F:oxidoreductase activity"/>
    <property type="evidence" value="ECO:0007669"/>
    <property type="project" value="UniProtKB-KW"/>
</dbReference>
<dbReference type="PANTHER" id="PTHR43734">
    <property type="entry name" value="PHYTOENE DESATURASE"/>
    <property type="match status" value="1"/>
</dbReference>
<evidence type="ECO:0000256" key="3">
    <source>
        <dbReference type="RuleBase" id="RU362075"/>
    </source>
</evidence>
<reference evidence="4 5" key="1">
    <citation type="submission" date="2019-01" db="EMBL/GenBank/DDBJ databases">
        <authorList>
            <person name="Chen W.-M."/>
        </authorList>
    </citation>
    <scope>NUCLEOTIDE SEQUENCE [LARGE SCALE GENOMIC DNA]</scope>
    <source>
        <strain evidence="4 5">FSY-15</strain>
    </source>
</reference>
<evidence type="ECO:0000313" key="4">
    <source>
        <dbReference type="EMBL" id="RVU25816.1"/>
    </source>
</evidence>
<dbReference type="RefSeq" id="WP_127803049.1">
    <property type="nucleotide sequence ID" value="NZ_SACY01000002.1"/>
</dbReference>
<comment type="pathway">
    <text evidence="3">Carotenoid biosynthesis.</text>
</comment>
<dbReference type="SUPFAM" id="SSF51905">
    <property type="entry name" value="FAD/NAD(P)-binding domain"/>
    <property type="match status" value="1"/>
</dbReference>
<dbReference type="GO" id="GO:0016117">
    <property type="term" value="P:carotenoid biosynthetic process"/>
    <property type="evidence" value="ECO:0007669"/>
    <property type="project" value="UniProtKB-KW"/>
</dbReference>
<protein>
    <submittedName>
        <fullName evidence="4">Phytoene desaturase</fullName>
    </submittedName>
</protein>
<dbReference type="InterPro" id="IPR014105">
    <property type="entry name" value="Carotenoid/retinoid_OxRdtase"/>
</dbReference>
<dbReference type="InterPro" id="IPR054840">
    <property type="entry name" value="hydcarot_desat_CrtD"/>
</dbReference>
<dbReference type="AlphaFoldDB" id="A0A437PU92"/>
<gene>
    <name evidence="4" type="primary">crtI</name>
    <name evidence="4" type="ORF">EOJ36_05200</name>
</gene>
<accession>A0A437PU92</accession>
<dbReference type="NCBIfam" id="TIGR02734">
    <property type="entry name" value="crtI_fam"/>
    <property type="match status" value="1"/>
</dbReference>
<comment type="caution">
    <text evidence="4">The sequence shown here is derived from an EMBL/GenBank/DDBJ whole genome shotgun (WGS) entry which is preliminary data.</text>
</comment>
<evidence type="ECO:0000313" key="5">
    <source>
        <dbReference type="Proteomes" id="UP000282832"/>
    </source>
</evidence>
<dbReference type="NCBIfam" id="NF042421">
    <property type="entry name" value="hydcarot_desat_CrtD"/>
    <property type="match status" value="1"/>
</dbReference>
<dbReference type="EMBL" id="SACY01000002">
    <property type="protein sequence ID" value="RVU25816.1"/>
    <property type="molecule type" value="Genomic_DNA"/>
</dbReference>
<dbReference type="InterPro" id="IPR036188">
    <property type="entry name" value="FAD/NAD-bd_sf"/>
</dbReference>
<evidence type="ECO:0000256" key="1">
    <source>
        <dbReference type="ARBA" id="ARBA00006046"/>
    </source>
</evidence>
<dbReference type="Pfam" id="PF13450">
    <property type="entry name" value="NAD_binding_8"/>
    <property type="match status" value="1"/>
</dbReference>
<organism evidence="4 5">
    <name type="scientific">Sandaracinomonas limnophila</name>
    <dbReference type="NCBI Taxonomy" id="1862386"/>
    <lineage>
        <taxon>Bacteria</taxon>
        <taxon>Pseudomonadati</taxon>
        <taxon>Bacteroidota</taxon>
        <taxon>Cytophagia</taxon>
        <taxon>Cytophagales</taxon>
        <taxon>Flectobacillaceae</taxon>
        <taxon>Sandaracinomonas</taxon>
    </lineage>
</organism>
<keyword evidence="2 3" id="KW-0560">Oxidoreductase</keyword>
<sequence>MKKFGIIGSGIAGIALAIRAAKKGYKVHVFDKNPYPGGKLSQITLQNYRFDAGPSLFTLPHLVEELFELHSKNTRNYFSYQRLPEICNYFWTDGTQLKTYQEIDQTIQELASVLGEEETLLKQYFNRIKQNYEILNPLFIEKSLHKFSTWTSKEALKGYTNIPKLGLFSTMNQFNKKQFKNPKTVQLFNRYATYNGSDPYQTPATLSIIPHLEYHLGAYFPKGGMIEIVNSLVKLAQEVGVEFHLGEEVQKLLIEKNKILGFQTAKNRYEFDQVGSNLDIELFYKKFILANEIPVNYSKLVQEKSSSGIIFYWGINRTFKELGVHNIFFSDNYQQEFTEIFQEKTVALDPTVYVHISSKVEKNDAPENAENWFILVNTPANSGQNWEDFARITRQKVIDKINKILKVNIEDQIEEEDYLDPIRIENRTGSTGGALYGNSSNNKFSAFLRHPNFKKSIENIVWVGGSVHPGGGIPLCLSSAKIAAESLKD</sequence>
<dbReference type="PANTHER" id="PTHR43734:SF7">
    <property type="entry name" value="4,4'-DIAPONEUROSPORENE OXYGENASE"/>
    <property type="match status" value="1"/>
</dbReference>
<comment type="similarity">
    <text evidence="1 3">Belongs to the carotenoid/retinoid oxidoreductase family.</text>
</comment>